<evidence type="ECO:0000256" key="1">
    <source>
        <dbReference type="ARBA" id="ARBA00010219"/>
    </source>
</evidence>
<keyword evidence="2" id="KW-0413">Isomerase</keyword>
<evidence type="ECO:0000313" key="4">
    <source>
        <dbReference type="Proteomes" id="UP000535937"/>
    </source>
</evidence>
<accession>A0A7W4WAY4</accession>
<dbReference type="Proteomes" id="UP000535937">
    <property type="component" value="Unassembled WGS sequence"/>
</dbReference>
<organism evidence="3 4">
    <name type="scientific">Microbulbifer rhizosphaerae</name>
    <dbReference type="NCBI Taxonomy" id="1562603"/>
    <lineage>
        <taxon>Bacteria</taxon>
        <taxon>Pseudomonadati</taxon>
        <taxon>Pseudomonadota</taxon>
        <taxon>Gammaproteobacteria</taxon>
        <taxon>Cellvibrionales</taxon>
        <taxon>Microbulbiferaceae</taxon>
        <taxon>Microbulbifer</taxon>
    </lineage>
</organism>
<dbReference type="GO" id="GO:0005829">
    <property type="term" value="C:cytosol"/>
    <property type="evidence" value="ECO:0007669"/>
    <property type="project" value="TreeGrafter"/>
</dbReference>
<name>A0A7W4WAY4_9GAMM</name>
<protein>
    <submittedName>
        <fullName evidence="3">Diaminopimelate epimerase</fullName>
    </submittedName>
</protein>
<dbReference type="SUPFAM" id="SSF54506">
    <property type="entry name" value="Diaminopimelate epimerase-like"/>
    <property type="match status" value="1"/>
</dbReference>
<comment type="caution">
    <text evidence="3">The sequence shown here is derived from an EMBL/GenBank/DDBJ whole genome shotgun (WGS) entry which is preliminary data.</text>
</comment>
<proteinExistence type="inferred from homology"/>
<keyword evidence="4" id="KW-1185">Reference proteome</keyword>
<reference evidence="3 4" key="1">
    <citation type="submission" date="2020-08" db="EMBL/GenBank/DDBJ databases">
        <title>Genomic Encyclopedia of Type Strains, Phase III (KMG-III): the genomes of soil and plant-associated and newly described type strains.</title>
        <authorList>
            <person name="Whitman W."/>
        </authorList>
    </citation>
    <scope>NUCLEOTIDE SEQUENCE [LARGE SCALE GENOMIC DNA]</scope>
    <source>
        <strain evidence="3 4">CECT 8799</strain>
    </source>
</reference>
<dbReference type="Gene3D" id="3.10.310.10">
    <property type="entry name" value="Diaminopimelate Epimerase, Chain A, domain 1"/>
    <property type="match status" value="1"/>
</dbReference>
<evidence type="ECO:0000256" key="2">
    <source>
        <dbReference type="ARBA" id="ARBA00023235"/>
    </source>
</evidence>
<comment type="similarity">
    <text evidence="1">Belongs to the diaminopimelate epimerase family.</text>
</comment>
<dbReference type="GO" id="GO:0008837">
    <property type="term" value="F:diaminopimelate epimerase activity"/>
    <property type="evidence" value="ECO:0007669"/>
    <property type="project" value="InterPro"/>
</dbReference>
<gene>
    <name evidence="3" type="ORF">FHS09_001534</name>
</gene>
<dbReference type="RefSeq" id="WP_183458367.1">
    <property type="nucleotide sequence ID" value="NZ_JACHWZ010000006.1"/>
</dbReference>
<dbReference type="PANTHER" id="PTHR31689">
    <property type="entry name" value="DIAMINOPIMELATE EPIMERASE, CHLOROPLASTIC"/>
    <property type="match status" value="1"/>
</dbReference>
<sequence>MKSFDNRKNVQFMKVIDRNKIQIDIWERGAGYTLASGSSSTAAVAVSFGLGLCGSQVSVNMPGGVIEAAFREGFSATMKGSVCKIGEGHVADEALQAFDELRAQKTCAGRRWSF</sequence>
<dbReference type="GO" id="GO:0009089">
    <property type="term" value="P:lysine biosynthetic process via diaminopimelate"/>
    <property type="evidence" value="ECO:0007669"/>
    <property type="project" value="InterPro"/>
</dbReference>
<dbReference type="EMBL" id="JACHWZ010000006">
    <property type="protein sequence ID" value="MBB3060714.1"/>
    <property type="molecule type" value="Genomic_DNA"/>
</dbReference>
<dbReference type="PANTHER" id="PTHR31689:SF0">
    <property type="entry name" value="DIAMINOPIMELATE EPIMERASE"/>
    <property type="match status" value="1"/>
</dbReference>
<dbReference type="InterPro" id="IPR001653">
    <property type="entry name" value="DAP_epimerase_DapF"/>
</dbReference>
<dbReference type="AlphaFoldDB" id="A0A7W4WAY4"/>
<evidence type="ECO:0000313" key="3">
    <source>
        <dbReference type="EMBL" id="MBB3060714.1"/>
    </source>
</evidence>
<dbReference type="Pfam" id="PF01678">
    <property type="entry name" value="DAP_epimerase"/>
    <property type="match status" value="1"/>
</dbReference>